<feature type="disulfide bond" evidence="14">
    <location>
        <begin position="21"/>
        <end position="28"/>
    </location>
</feature>
<feature type="transmembrane region" description="Helical" evidence="16">
    <location>
        <begin position="155"/>
        <end position="176"/>
    </location>
</feature>
<feature type="compositionally biased region" description="Polar residues" evidence="15">
    <location>
        <begin position="360"/>
        <end position="382"/>
    </location>
</feature>
<feature type="signal peptide" evidence="17">
    <location>
        <begin position="1"/>
        <end position="18"/>
    </location>
</feature>
<evidence type="ECO:0000256" key="12">
    <source>
        <dbReference type="ARBA" id="ARBA00023288"/>
    </source>
</evidence>
<keyword evidence="6" id="KW-0336">GPI-anchor</keyword>
<feature type="transmembrane region" description="Helical" evidence="16">
    <location>
        <begin position="74"/>
        <end position="95"/>
    </location>
</feature>
<keyword evidence="5" id="KW-0964">Secreted</keyword>
<evidence type="ECO:0000256" key="2">
    <source>
        <dbReference type="ARBA" id="ARBA00004589"/>
    </source>
</evidence>
<dbReference type="Pfam" id="PF05730">
    <property type="entry name" value="CFEM"/>
    <property type="match status" value="1"/>
</dbReference>
<dbReference type="InterPro" id="IPR049326">
    <property type="entry name" value="Rhodopsin_dom_fungi"/>
</dbReference>
<evidence type="ECO:0000256" key="7">
    <source>
        <dbReference type="ARBA" id="ARBA00022692"/>
    </source>
</evidence>
<feature type="transmembrane region" description="Helical" evidence="16">
    <location>
        <begin position="107"/>
        <end position="127"/>
    </location>
</feature>
<keyword evidence="20" id="KW-1185">Reference proteome</keyword>
<dbReference type="Proteomes" id="UP001610446">
    <property type="component" value="Unassembled WGS sequence"/>
</dbReference>
<evidence type="ECO:0000313" key="19">
    <source>
        <dbReference type="EMBL" id="KAL2845944.1"/>
    </source>
</evidence>
<reference evidence="19 20" key="1">
    <citation type="submission" date="2024-07" db="EMBL/GenBank/DDBJ databases">
        <title>Section-level genome sequencing and comparative genomics of Aspergillus sections Usti and Cavernicolus.</title>
        <authorList>
            <consortium name="Lawrence Berkeley National Laboratory"/>
            <person name="Nybo J.L."/>
            <person name="Vesth T.C."/>
            <person name="Theobald S."/>
            <person name="Frisvad J.C."/>
            <person name="Larsen T.O."/>
            <person name="Kjaerboelling I."/>
            <person name="Rothschild-Mancinelli K."/>
            <person name="Lyhne E.K."/>
            <person name="Kogle M.E."/>
            <person name="Barry K."/>
            <person name="Clum A."/>
            <person name="Na H."/>
            <person name="Ledsgaard L."/>
            <person name="Lin J."/>
            <person name="Lipzen A."/>
            <person name="Kuo A."/>
            <person name="Riley R."/>
            <person name="Mondo S."/>
            <person name="Labutti K."/>
            <person name="Haridas S."/>
            <person name="Pangalinan J."/>
            <person name="Salamov A.A."/>
            <person name="Simmons B.A."/>
            <person name="Magnuson J.K."/>
            <person name="Chen J."/>
            <person name="Drula E."/>
            <person name="Henrissat B."/>
            <person name="Wiebenga A."/>
            <person name="Lubbers R.J."/>
            <person name="Gomes A.C."/>
            <person name="Makela M.R."/>
            <person name="Stajich J."/>
            <person name="Grigoriev I.V."/>
            <person name="Mortensen U.H."/>
            <person name="De Vries R.P."/>
            <person name="Baker S.E."/>
            <person name="Andersen M.R."/>
        </authorList>
    </citation>
    <scope>NUCLEOTIDE SEQUENCE [LARGE SCALE GENOMIC DNA]</scope>
    <source>
        <strain evidence="19 20">CBS 123904</strain>
    </source>
</reference>
<evidence type="ECO:0000256" key="14">
    <source>
        <dbReference type="PROSITE-ProRule" id="PRU01356"/>
    </source>
</evidence>
<feature type="transmembrane region" description="Helical" evidence="16">
    <location>
        <begin position="232"/>
        <end position="255"/>
    </location>
</feature>
<comment type="similarity">
    <text evidence="13">Belongs to the SAT4 family.</text>
</comment>
<comment type="subcellular location">
    <subcellularLocation>
        <location evidence="2">Membrane</location>
        <topology evidence="2">Lipid-anchor</topology>
        <topology evidence="2">GPI-anchor</topology>
    </subcellularLocation>
    <subcellularLocation>
        <location evidence="1">Membrane</location>
        <topology evidence="1">Multi-pass membrane protein</topology>
    </subcellularLocation>
    <subcellularLocation>
        <location evidence="3">Secreted</location>
    </subcellularLocation>
</comment>
<keyword evidence="11 14" id="KW-1015">Disulfide bond</keyword>
<evidence type="ECO:0000313" key="20">
    <source>
        <dbReference type="Proteomes" id="UP001610446"/>
    </source>
</evidence>
<evidence type="ECO:0000256" key="5">
    <source>
        <dbReference type="ARBA" id="ARBA00022525"/>
    </source>
</evidence>
<evidence type="ECO:0000256" key="11">
    <source>
        <dbReference type="ARBA" id="ARBA00023157"/>
    </source>
</evidence>
<evidence type="ECO:0000256" key="8">
    <source>
        <dbReference type="ARBA" id="ARBA00022729"/>
    </source>
</evidence>
<accession>A0ABR4K149</accession>
<dbReference type="PROSITE" id="PS52012">
    <property type="entry name" value="CFEM"/>
    <property type="match status" value="1"/>
</dbReference>
<feature type="region of interest" description="Disordered" evidence="15">
    <location>
        <begin position="338"/>
        <end position="384"/>
    </location>
</feature>
<evidence type="ECO:0000256" key="6">
    <source>
        <dbReference type="ARBA" id="ARBA00022622"/>
    </source>
</evidence>
<feature type="transmembrane region" description="Helical" evidence="16">
    <location>
        <begin position="267"/>
        <end position="286"/>
    </location>
</feature>
<dbReference type="PANTHER" id="PTHR33048">
    <property type="entry name" value="PTH11-LIKE INTEGRAL MEMBRANE PROTEIN (AFU_ORTHOLOGUE AFUA_5G11245)"/>
    <property type="match status" value="1"/>
</dbReference>
<name>A0ABR4K149_9EURO</name>
<evidence type="ECO:0000256" key="4">
    <source>
        <dbReference type="ARBA" id="ARBA00010031"/>
    </source>
</evidence>
<comment type="similarity">
    <text evidence="4">Belongs to the RBT5 family.</text>
</comment>
<comment type="caution">
    <text evidence="14">Lacks conserved residue(s) required for the propagation of feature annotation.</text>
</comment>
<keyword evidence="8 17" id="KW-0732">Signal</keyword>
<evidence type="ECO:0000256" key="1">
    <source>
        <dbReference type="ARBA" id="ARBA00004141"/>
    </source>
</evidence>
<gene>
    <name evidence="19" type="ORF">BJY01DRAFT_177308</name>
</gene>
<keyword evidence="10 16" id="KW-0472">Membrane</keyword>
<comment type="caution">
    <text evidence="19">The sequence shown here is derived from an EMBL/GenBank/DDBJ whole genome shotgun (WGS) entry which is preliminary data.</text>
</comment>
<feature type="transmembrane region" description="Helical" evidence="16">
    <location>
        <begin position="188"/>
        <end position="212"/>
    </location>
</feature>
<evidence type="ECO:0000256" key="13">
    <source>
        <dbReference type="ARBA" id="ARBA00038359"/>
    </source>
</evidence>
<organism evidence="19 20">
    <name type="scientific">Aspergillus pseudoustus</name>
    <dbReference type="NCBI Taxonomy" id="1810923"/>
    <lineage>
        <taxon>Eukaryota</taxon>
        <taxon>Fungi</taxon>
        <taxon>Dikarya</taxon>
        <taxon>Ascomycota</taxon>
        <taxon>Pezizomycotina</taxon>
        <taxon>Eurotiomycetes</taxon>
        <taxon>Eurotiomycetidae</taxon>
        <taxon>Eurotiales</taxon>
        <taxon>Aspergillaceae</taxon>
        <taxon>Aspergillus</taxon>
        <taxon>Aspergillus subgen. Nidulantes</taxon>
    </lineage>
</organism>
<evidence type="ECO:0000256" key="9">
    <source>
        <dbReference type="ARBA" id="ARBA00022989"/>
    </source>
</evidence>
<feature type="disulfide bond" evidence="14">
    <location>
        <begin position="30"/>
        <end position="63"/>
    </location>
</feature>
<feature type="transmembrane region" description="Helical" evidence="16">
    <location>
        <begin position="306"/>
        <end position="330"/>
    </location>
</feature>
<evidence type="ECO:0000256" key="10">
    <source>
        <dbReference type="ARBA" id="ARBA00023136"/>
    </source>
</evidence>
<feature type="disulfide bond" evidence="14">
    <location>
        <begin position="7"/>
        <end position="47"/>
    </location>
</feature>
<protein>
    <recommendedName>
        <fullName evidence="18">CFEM domain-containing protein</fullName>
    </recommendedName>
</protein>
<sequence>MDGLPSCALLCLTEAVASSSCSLLELDCICHNALLTTQLQTCGLQNCTVKDNLRSMRFLYDTCDYPVVVDNKVFPAIIIAGIVLASVAVTLRISGRLIGSRLGLDDAVILLSMATAIAISIIGLIYIRLGLGKDIWFVPFADITKIFHLYYFEEILYVASIALTKISMLLLLLRLFPDENFRRATYIVLAFTICWGLGIFLANSFSCQPISYFWHMWDGEHEGKCIEHAHLLWAHAIINILLDVVIIGLPLSTLIRLNLSWAKKIGICSMFAIGIVVTIVSILRFTSSLSFDMLDNPTKNFVSIGIWSLVEVYLAIISVSMPGVCAFFNYTSARCSSKKSSAAYGGGRSSSRRSPGASNAHGNGTIPTPREVTSGTFQSANREQGEFIRLQEIDSFRT</sequence>
<evidence type="ECO:0000256" key="15">
    <source>
        <dbReference type="SAM" id="MobiDB-lite"/>
    </source>
</evidence>
<keyword evidence="9 16" id="KW-1133">Transmembrane helix</keyword>
<evidence type="ECO:0000256" key="3">
    <source>
        <dbReference type="ARBA" id="ARBA00004613"/>
    </source>
</evidence>
<evidence type="ECO:0000256" key="16">
    <source>
        <dbReference type="SAM" id="Phobius"/>
    </source>
</evidence>
<feature type="chain" id="PRO_5047247883" description="CFEM domain-containing protein" evidence="17">
    <location>
        <begin position="19"/>
        <end position="398"/>
    </location>
</feature>
<keyword evidence="7 16" id="KW-0812">Transmembrane</keyword>
<keyword evidence="12" id="KW-0449">Lipoprotein</keyword>
<keyword evidence="6" id="KW-0325">Glycoprotein</keyword>
<dbReference type="InterPro" id="IPR052337">
    <property type="entry name" value="SAT4-like"/>
</dbReference>
<dbReference type="PANTHER" id="PTHR33048:SF143">
    <property type="entry name" value="EXTRACELLULAR MEMBRANE PROTEIN CFEM DOMAIN-CONTAINING PROTEIN-RELATED"/>
    <property type="match status" value="1"/>
</dbReference>
<proteinExistence type="inferred from homology"/>
<dbReference type="Pfam" id="PF20684">
    <property type="entry name" value="Fung_rhodopsin"/>
    <property type="match status" value="1"/>
</dbReference>
<dbReference type="InterPro" id="IPR008427">
    <property type="entry name" value="Extracellular_membr_CFEM_dom"/>
</dbReference>
<evidence type="ECO:0000256" key="17">
    <source>
        <dbReference type="SAM" id="SignalP"/>
    </source>
</evidence>
<feature type="disulfide bond" evidence="14">
    <location>
        <begin position="11"/>
        <end position="42"/>
    </location>
</feature>
<feature type="domain" description="CFEM" evidence="18">
    <location>
        <begin position="1"/>
        <end position="90"/>
    </location>
</feature>
<dbReference type="EMBL" id="JBFXLU010000067">
    <property type="protein sequence ID" value="KAL2845944.1"/>
    <property type="molecule type" value="Genomic_DNA"/>
</dbReference>
<evidence type="ECO:0000259" key="18">
    <source>
        <dbReference type="PROSITE" id="PS52012"/>
    </source>
</evidence>